<evidence type="ECO:0000256" key="2">
    <source>
        <dbReference type="ARBA" id="ARBA00005600"/>
    </source>
</evidence>
<dbReference type="PANTHER" id="PTHR11437:SF10">
    <property type="entry name" value="ANGIOGENIN-RELATED"/>
    <property type="match status" value="1"/>
</dbReference>
<evidence type="ECO:0000259" key="9">
    <source>
        <dbReference type="SMART" id="SM00092"/>
    </source>
</evidence>
<dbReference type="PANTHER" id="PTHR11437">
    <property type="entry name" value="RIBONUCLEASE"/>
    <property type="match status" value="1"/>
</dbReference>
<evidence type="ECO:0000256" key="6">
    <source>
        <dbReference type="ARBA" id="ARBA00022801"/>
    </source>
</evidence>
<dbReference type="GO" id="GO:0016787">
    <property type="term" value="F:hydrolase activity"/>
    <property type="evidence" value="ECO:0007669"/>
    <property type="project" value="UniProtKB-KW"/>
</dbReference>
<dbReference type="InParanoid" id="A0A669C0S4"/>
<proteinExistence type="inferred from homology"/>
<comment type="similarity">
    <text evidence="2 8">Belongs to the pancreatic ribonuclease family.</text>
</comment>
<dbReference type="InterPro" id="IPR023411">
    <property type="entry name" value="RNaseA_AS"/>
</dbReference>
<dbReference type="InterPro" id="IPR001427">
    <property type="entry name" value="RNaseA"/>
</dbReference>
<feature type="domain" description="Ribonuclease A-domain" evidence="9">
    <location>
        <begin position="126"/>
        <end position="240"/>
    </location>
</feature>
<reference evidence="10" key="3">
    <citation type="submission" date="2025-09" db="UniProtKB">
        <authorList>
            <consortium name="Ensembl"/>
        </authorList>
    </citation>
    <scope>IDENTIFICATION</scope>
</reference>
<sequence length="240" mass="27385">MSRKVKATFLCLGCLVPLHVSLFQCVTPHPLPEQSGVSALTCPEVAVLMSVLLENEKYKESSRRSCTFSQRGSLLNFDHFQILQAIGKGSFGKETMRIMFAGLLLVLLFDTGLSKLANLQPKQQQNETPYEKFRRQHVDAKMSAEKCDTEIKNRQIYDVNSRCKFTNTFILSDDKEVKAICNGQGRYDRKSRMTKSVSKFSVVICKLKKKRTREPKCQYEGKRLTNRIILVKCKGKLPVH</sequence>
<reference evidence="11" key="1">
    <citation type="submission" date="2012-01" db="EMBL/GenBank/DDBJ databases">
        <title>The Genome Sequence of Oreochromis niloticus (Nile Tilapia).</title>
        <authorList>
            <consortium name="Broad Institute Genome Assembly Team"/>
            <consortium name="Broad Institute Sequencing Platform"/>
            <person name="Di Palma F."/>
            <person name="Johnson J."/>
            <person name="Lander E.S."/>
            <person name="Lindblad-Toh K."/>
        </authorList>
    </citation>
    <scope>NUCLEOTIDE SEQUENCE [LARGE SCALE GENOMIC DNA]</scope>
</reference>
<evidence type="ECO:0000313" key="11">
    <source>
        <dbReference type="Proteomes" id="UP000005207"/>
    </source>
</evidence>
<organism evidence="10 11">
    <name type="scientific">Oreochromis niloticus</name>
    <name type="common">Nile tilapia</name>
    <name type="synonym">Tilapia nilotica</name>
    <dbReference type="NCBI Taxonomy" id="8128"/>
    <lineage>
        <taxon>Eukaryota</taxon>
        <taxon>Metazoa</taxon>
        <taxon>Chordata</taxon>
        <taxon>Craniata</taxon>
        <taxon>Vertebrata</taxon>
        <taxon>Euteleostomi</taxon>
        <taxon>Actinopterygii</taxon>
        <taxon>Neopterygii</taxon>
        <taxon>Teleostei</taxon>
        <taxon>Neoteleostei</taxon>
        <taxon>Acanthomorphata</taxon>
        <taxon>Ovalentaria</taxon>
        <taxon>Cichlomorphae</taxon>
        <taxon>Cichliformes</taxon>
        <taxon>Cichlidae</taxon>
        <taxon>African cichlids</taxon>
        <taxon>Pseudocrenilabrinae</taxon>
        <taxon>Oreochromini</taxon>
        <taxon>Oreochromis</taxon>
    </lineage>
</organism>
<dbReference type="AlphaFoldDB" id="A0A669C0S4"/>
<evidence type="ECO:0000256" key="5">
    <source>
        <dbReference type="ARBA" id="ARBA00022759"/>
    </source>
</evidence>
<feature type="chain" id="PRO_5025710026" description="Ribonuclease A-domain domain-containing protein" evidence="8">
    <location>
        <begin position="29"/>
        <end position="240"/>
    </location>
</feature>
<evidence type="ECO:0000256" key="7">
    <source>
        <dbReference type="ARBA" id="ARBA00023157"/>
    </source>
</evidence>
<keyword evidence="11" id="KW-1185">Reference proteome</keyword>
<dbReference type="PROSITE" id="PS00127">
    <property type="entry name" value="RNASE_PANCREATIC"/>
    <property type="match status" value="1"/>
</dbReference>
<dbReference type="GO" id="GO:0050830">
    <property type="term" value="P:defense response to Gram-positive bacterium"/>
    <property type="evidence" value="ECO:0007669"/>
    <property type="project" value="TreeGrafter"/>
</dbReference>
<dbReference type="FunCoup" id="A0A669C0S4">
    <property type="interactions" value="1096"/>
</dbReference>
<evidence type="ECO:0000256" key="8">
    <source>
        <dbReference type="RuleBase" id="RU000651"/>
    </source>
</evidence>
<dbReference type="InterPro" id="IPR036816">
    <property type="entry name" value="RNaseA-like_dom_sf"/>
</dbReference>
<dbReference type="GO" id="GO:0004519">
    <property type="term" value="F:endonuclease activity"/>
    <property type="evidence" value="ECO:0007669"/>
    <property type="project" value="UniProtKB-KW"/>
</dbReference>
<reference evidence="10" key="2">
    <citation type="submission" date="2025-08" db="UniProtKB">
        <authorList>
            <consortium name="Ensembl"/>
        </authorList>
    </citation>
    <scope>IDENTIFICATION</scope>
</reference>
<evidence type="ECO:0000256" key="3">
    <source>
        <dbReference type="ARBA" id="ARBA00022525"/>
    </source>
</evidence>
<accession>A0A669C0S4</accession>
<dbReference type="Gene3D" id="3.10.130.10">
    <property type="entry name" value="Ribonuclease A-like domain"/>
    <property type="match status" value="1"/>
</dbReference>
<dbReference type="Ensembl" id="ENSONIT00000084814.1">
    <property type="protein sequence ID" value="ENSONIP00000041619.1"/>
    <property type="gene ID" value="ENSONIG00000029122.1"/>
</dbReference>
<dbReference type="GO" id="GO:0003676">
    <property type="term" value="F:nucleic acid binding"/>
    <property type="evidence" value="ECO:0007669"/>
    <property type="project" value="InterPro"/>
</dbReference>
<keyword evidence="5 8" id="KW-0255">Endonuclease</keyword>
<dbReference type="GeneTree" id="ENSGT01150000288425"/>
<name>A0A669C0S4_ORENI</name>
<keyword evidence="4 8" id="KW-0540">Nuclease</keyword>
<dbReference type="Pfam" id="PF00074">
    <property type="entry name" value="RnaseA"/>
    <property type="match status" value="1"/>
</dbReference>
<comment type="subcellular location">
    <subcellularLocation>
        <location evidence="1">Secreted</location>
    </subcellularLocation>
</comment>
<keyword evidence="7" id="KW-1015">Disulfide bond</keyword>
<keyword evidence="3" id="KW-0964">Secreted</keyword>
<dbReference type="InterPro" id="IPR023412">
    <property type="entry name" value="RNaseA_domain"/>
</dbReference>
<evidence type="ECO:0000313" key="10">
    <source>
        <dbReference type="Ensembl" id="ENSONIP00000041619.1"/>
    </source>
</evidence>
<dbReference type="Proteomes" id="UP000005207">
    <property type="component" value="Linkage group LG23"/>
</dbReference>
<dbReference type="CDD" id="cd06265">
    <property type="entry name" value="RNase_A_canonical"/>
    <property type="match status" value="1"/>
</dbReference>
<feature type="signal peptide" evidence="8">
    <location>
        <begin position="1"/>
        <end position="28"/>
    </location>
</feature>
<keyword evidence="8" id="KW-0732">Signal</keyword>
<dbReference type="SUPFAM" id="SSF54076">
    <property type="entry name" value="RNase A-like"/>
    <property type="match status" value="1"/>
</dbReference>
<dbReference type="GO" id="GO:0050829">
    <property type="term" value="P:defense response to Gram-negative bacterium"/>
    <property type="evidence" value="ECO:0007669"/>
    <property type="project" value="TreeGrafter"/>
</dbReference>
<evidence type="ECO:0000256" key="4">
    <source>
        <dbReference type="ARBA" id="ARBA00022722"/>
    </source>
</evidence>
<dbReference type="GO" id="GO:0004540">
    <property type="term" value="F:RNA nuclease activity"/>
    <property type="evidence" value="ECO:0007669"/>
    <property type="project" value="TreeGrafter"/>
</dbReference>
<dbReference type="GO" id="GO:0001525">
    <property type="term" value="P:angiogenesis"/>
    <property type="evidence" value="ECO:0007669"/>
    <property type="project" value="TreeGrafter"/>
</dbReference>
<evidence type="ECO:0000256" key="1">
    <source>
        <dbReference type="ARBA" id="ARBA00004613"/>
    </source>
</evidence>
<keyword evidence="6 8" id="KW-0378">Hydrolase</keyword>
<protein>
    <recommendedName>
        <fullName evidence="9">Ribonuclease A-domain domain-containing protein</fullName>
    </recommendedName>
</protein>
<dbReference type="SMART" id="SM00092">
    <property type="entry name" value="RNAse_Pc"/>
    <property type="match status" value="1"/>
</dbReference>
<dbReference type="GO" id="GO:0005576">
    <property type="term" value="C:extracellular region"/>
    <property type="evidence" value="ECO:0007669"/>
    <property type="project" value="UniProtKB-SubCell"/>
</dbReference>